<evidence type="ECO:0000313" key="9">
    <source>
        <dbReference type="Proteomes" id="UP000580250"/>
    </source>
</evidence>
<dbReference type="InterPro" id="IPR050920">
    <property type="entry name" value="Nematode_rcpt-like_delta"/>
</dbReference>
<protein>
    <recommendedName>
        <fullName evidence="7">G-protein coupled receptors family 1 profile domain-containing protein</fullName>
    </recommendedName>
</protein>
<keyword evidence="5 6" id="KW-0472">Membrane</keyword>
<name>A0A6V7XAK9_MELEN</name>
<dbReference type="AlphaFoldDB" id="A0A6V7XAK9"/>
<dbReference type="Proteomes" id="UP000580250">
    <property type="component" value="Unassembled WGS sequence"/>
</dbReference>
<feature type="transmembrane region" description="Helical" evidence="6">
    <location>
        <begin position="279"/>
        <end position="302"/>
    </location>
</feature>
<evidence type="ECO:0000313" key="8">
    <source>
        <dbReference type="EMBL" id="CAD2196222.1"/>
    </source>
</evidence>
<dbReference type="Pfam" id="PF10317">
    <property type="entry name" value="7TM_GPCR_Srd"/>
    <property type="match status" value="1"/>
</dbReference>
<evidence type="ECO:0000256" key="2">
    <source>
        <dbReference type="ARBA" id="ARBA00009166"/>
    </source>
</evidence>
<dbReference type="PROSITE" id="PS50262">
    <property type="entry name" value="G_PROTEIN_RECEP_F1_2"/>
    <property type="match status" value="1"/>
</dbReference>
<dbReference type="OrthoDB" id="5782260at2759"/>
<keyword evidence="3 6" id="KW-0812">Transmembrane</keyword>
<proteinExistence type="inferred from homology"/>
<evidence type="ECO:0000256" key="5">
    <source>
        <dbReference type="ARBA" id="ARBA00023136"/>
    </source>
</evidence>
<keyword evidence="4 6" id="KW-1133">Transmembrane helix</keyword>
<feature type="transmembrane region" description="Helical" evidence="6">
    <location>
        <begin position="12"/>
        <end position="33"/>
    </location>
</feature>
<dbReference type="InterPro" id="IPR019421">
    <property type="entry name" value="7TM_GPCR_serpentine_rcpt_Srd"/>
</dbReference>
<evidence type="ECO:0000256" key="4">
    <source>
        <dbReference type="ARBA" id="ARBA00022989"/>
    </source>
</evidence>
<feature type="transmembrane region" description="Helical" evidence="6">
    <location>
        <begin position="240"/>
        <end position="263"/>
    </location>
</feature>
<evidence type="ECO:0000259" key="7">
    <source>
        <dbReference type="PROSITE" id="PS50262"/>
    </source>
</evidence>
<dbReference type="EMBL" id="CAJEWN010001292">
    <property type="protein sequence ID" value="CAD2196222.1"/>
    <property type="molecule type" value="Genomic_DNA"/>
</dbReference>
<feature type="transmembrane region" description="Helical" evidence="6">
    <location>
        <begin position="137"/>
        <end position="161"/>
    </location>
</feature>
<dbReference type="PANTHER" id="PTHR22945">
    <property type="entry name" value="SERPENTINE RECEPTOR, CLASS D DELTA"/>
    <property type="match status" value="1"/>
</dbReference>
<reference evidence="8 9" key="1">
    <citation type="submission" date="2020-08" db="EMBL/GenBank/DDBJ databases">
        <authorList>
            <person name="Koutsovoulos G."/>
            <person name="Danchin GJ E."/>
        </authorList>
    </citation>
    <scope>NUCLEOTIDE SEQUENCE [LARGE SCALE GENOMIC DNA]</scope>
</reference>
<evidence type="ECO:0000256" key="3">
    <source>
        <dbReference type="ARBA" id="ARBA00022692"/>
    </source>
</evidence>
<comment type="caution">
    <text evidence="8">The sequence shown here is derived from an EMBL/GenBank/DDBJ whole genome shotgun (WGS) entry which is preliminary data.</text>
</comment>
<evidence type="ECO:0000256" key="6">
    <source>
        <dbReference type="SAM" id="Phobius"/>
    </source>
</evidence>
<dbReference type="InterPro" id="IPR017452">
    <property type="entry name" value="GPCR_Rhodpsn_7TM"/>
</dbReference>
<feature type="domain" description="G-protein coupled receptors family 1 profile" evidence="7">
    <location>
        <begin position="24"/>
        <end position="299"/>
    </location>
</feature>
<dbReference type="SUPFAM" id="SSF81321">
    <property type="entry name" value="Family A G protein-coupled receptor-like"/>
    <property type="match status" value="1"/>
</dbReference>
<comment type="similarity">
    <text evidence="2">Belongs to the nematode receptor-like protein srd family.</text>
</comment>
<dbReference type="PANTHER" id="PTHR22945:SF40">
    <property type="entry name" value="SERPENTINE RECEPTOR, CLASS D (DELTA)-RELATED"/>
    <property type="match status" value="1"/>
</dbReference>
<sequence>MSNLTDILFKFDYWGCLLLGYPLNIILIILIIFKTPKEMETHSRILIQNCVLDILFLTYVMFAQMFYIIDADGNSVLIFTDGIFIEFIKNNFDKIICKSFILTGNFFYITILYGLCAQFVFRYLILNRNMTINYRTYLFYMFSTVFVVGSFYNLICIFYAMNYFDGGIKHFDEEYLNKTLPFVIMKSEVYLPALIMTFVIVILPYLIIFICGFKMVYYVNLHTGLSQNMKRLLKQLTKTLIILIFIPFINQIFILLVLFFIAYNNRMNSSTKENDILNLIYIFLSIFTHFMPVFNPIVCIITNKPYKEAVFKTLRIHPQ</sequence>
<comment type="subcellular location">
    <subcellularLocation>
        <location evidence="1">Membrane</location>
        <topology evidence="1">Multi-pass membrane protein</topology>
    </subcellularLocation>
</comment>
<organism evidence="8 9">
    <name type="scientific">Meloidogyne enterolobii</name>
    <name type="common">Root-knot nematode worm</name>
    <name type="synonym">Meloidogyne mayaguensis</name>
    <dbReference type="NCBI Taxonomy" id="390850"/>
    <lineage>
        <taxon>Eukaryota</taxon>
        <taxon>Metazoa</taxon>
        <taxon>Ecdysozoa</taxon>
        <taxon>Nematoda</taxon>
        <taxon>Chromadorea</taxon>
        <taxon>Rhabditida</taxon>
        <taxon>Tylenchina</taxon>
        <taxon>Tylenchomorpha</taxon>
        <taxon>Tylenchoidea</taxon>
        <taxon>Meloidogynidae</taxon>
        <taxon>Meloidogyninae</taxon>
        <taxon>Meloidogyne</taxon>
    </lineage>
</organism>
<evidence type="ECO:0000256" key="1">
    <source>
        <dbReference type="ARBA" id="ARBA00004141"/>
    </source>
</evidence>
<dbReference type="Gene3D" id="1.20.1070.10">
    <property type="entry name" value="Rhodopsin 7-helix transmembrane proteins"/>
    <property type="match status" value="1"/>
</dbReference>
<dbReference type="GO" id="GO:0016020">
    <property type="term" value="C:membrane"/>
    <property type="evidence" value="ECO:0007669"/>
    <property type="project" value="UniProtKB-SubCell"/>
</dbReference>
<feature type="transmembrane region" description="Helical" evidence="6">
    <location>
        <begin position="45"/>
        <end position="69"/>
    </location>
</feature>
<feature type="transmembrane region" description="Helical" evidence="6">
    <location>
        <begin position="106"/>
        <end position="125"/>
    </location>
</feature>
<accession>A0A6V7XAK9</accession>
<feature type="transmembrane region" description="Helical" evidence="6">
    <location>
        <begin position="189"/>
        <end position="219"/>
    </location>
</feature>
<gene>
    <name evidence="8" type="ORF">MENT_LOCUS49375</name>
</gene>